<dbReference type="Proteomes" id="UP000076532">
    <property type="component" value="Unassembled WGS sequence"/>
</dbReference>
<reference evidence="1 2" key="1">
    <citation type="journal article" date="2016" name="Mol. Biol. Evol.">
        <title>Comparative Genomics of Early-Diverging Mushroom-Forming Fungi Provides Insights into the Origins of Lignocellulose Decay Capabilities.</title>
        <authorList>
            <person name="Nagy L.G."/>
            <person name="Riley R."/>
            <person name="Tritt A."/>
            <person name="Adam C."/>
            <person name="Daum C."/>
            <person name="Floudas D."/>
            <person name="Sun H."/>
            <person name="Yadav J.S."/>
            <person name="Pangilinan J."/>
            <person name="Larsson K.H."/>
            <person name="Matsuura K."/>
            <person name="Barry K."/>
            <person name="Labutti K."/>
            <person name="Kuo R."/>
            <person name="Ohm R.A."/>
            <person name="Bhattacharya S.S."/>
            <person name="Shirouzu T."/>
            <person name="Yoshinaga Y."/>
            <person name="Martin F.M."/>
            <person name="Grigoriev I.V."/>
            <person name="Hibbett D.S."/>
        </authorList>
    </citation>
    <scope>NUCLEOTIDE SEQUENCE [LARGE SCALE GENOMIC DNA]</scope>
    <source>
        <strain evidence="1 2">CBS 109695</strain>
    </source>
</reference>
<organism evidence="1 2">
    <name type="scientific">Athelia psychrophila</name>
    <dbReference type="NCBI Taxonomy" id="1759441"/>
    <lineage>
        <taxon>Eukaryota</taxon>
        <taxon>Fungi</taxon>
        <taxon>Dikarya</taxon>
        <taxon>Basidiomycota</taxon>
        <taxon>Agaricomycotina</taxon>
        <taxon>Agaricomycetes</taxon>
        <taxon>Agaricomycetidae</taxon>
        <taxon>Atheliales</taxon>
        <taxon>Atheliaceae</taxon>
        <taxon>Athelia</taxon>
    </lineage>
</organism>
<dbReference type="AlphaFoldDB" id="A0A166RFF2"/>
<dbReference type="OrthoDB" id="3237761at2759"/>
<protein>
    <submittedName>
        <fullName evidence="1">Uncharacterized protein</fullName>
    </submittedName>
</protein>
<evidence type="ECO:0000313" key="2">
    <source>
        <dbReference type="Proteomes" id="UP000076532"/>
    </source>
</evidence>
<dbReference type="EMBL" id="KV417504">
    <property type="protein sequence ID" value="KZP28212.1"/>
    <property type="molecule type" value="Genomic_DNA"/>
</dbReference>
<accession>A0A166RFF2</accession>
<gene>
    <name evidence="1" type="ORF">FIBSPDRAFT_885810</name>
</gene>
<name>A0A166RFF2_9AGAM</name>
<evidence type="ECO:0000313" key="1">
    <source>
        <dbReference type="EMBL" id="KZP28212.1"/>
    </source>
</evidence>
<proteinExistence type="predicted"/>
<keyword evidence="2" id="KW-1185">Reference proteome</keyword>
<sequence length="265" mass="28593">MTSTELCSLTTLFQTTNRSSEQVHIAQQELEAAVNGHYTVTGYPPRITLSQPPLPFPVPVVSQETNLNHPTTIEVPAIGEMVLDHEDSVASATEGQLGDSVSVNLVKKHSCVRRSYPPPMTSTTPLIMITLLLNNHNNPQQASSIKPAVDNDTGDADALKWIIFKNLVPPPLSHLPPSTPAPPSTVINTVPPLIPPISSAHGNHLTNGTKVWWWDISSQPTYGKVQGTSRTTDGTQIVTIAIETMDTTCSQQAKVTLLVSSVNEM</sequence>